<dbReference type="Proteomes" id="UP000184420">
    <property type="component" value="Unassembled WGS sequence"/>
</dbReference>
<keyword evidence="5" id="KW-0732">Signal</keyword>
<keyword evidence="11" id="KW-1185">Reference proteome</keyword>
<dbReference type="STRING" id="1419482.SAMN05444266_105367"/>
<feature type="chain" id="PRO_5012861878" evidence="5">
    <location>
        <begin position="28"/>
        <end position="823"/>
    </location>
</feature>
<feature type="domain" description="Glycoside hydrolase family 31 N-terminal" evidence="7">
    <location>
        <begin position="57"/>
        <end position="219"/>
    </location>
</feature>
<feature type="domain" description="Glycoside hydrolase family 31 TIM barrel" evidence="6">
    <location>
        <begin position="263"/>
        <end position="584"/>
    </location>
</feature>
<dbReference type="GO" id="GO:0004553">
    <property type="term" value="F:hydrolase activity, hydrolyzing O-glycosyl compounds"/>
    <property type="evidence" value="ECO:0007669"/>
    <property type="project" value="InterPro"/>
</dbReference>
<dbReference type="InterPro" id="IPR000322">
    <property type="entry name" value="Glyco_hydro_31_TIM"/>
</dbReference>
<keyword evidence="3 4" id="KW-0326">Glycosidase</keyword>
<feature type="signal peptide" evidence="5">
    <location>
        <begin position="1"/>
        <end position="27"/>
    </location>
</feature>
<dbReference type="InterPro" id="IPR033403">
    <property type="entry name" value="DUF5110"/>
</dbReference>
<dbReference type="Gene3D" id="2.60.40.1760">
    <property type="entry name" value="glycosyl hydrolase (family 31)"/>
    <property type="match status" value="1"/>
</dbReference>
<dbReference type="PANTHER" id="PTHR22762">
    <property type="entry name" value="ALPHA-GLUCOSIDASE"/>
    <property type="match status" value="1"/>
</dbReference>
<evidence type="ECO:0000256" key="2">
    <source>
        <dbReference type="ARBA" id="ARBA00022801"/>
    </source>
</evidence>
<evidence type="ECO:0000313" key="11">
    <source>
        <dbReference type="Proteomes" id="UP000184420"/>
    </source>
</evidence>
<dbReference type="GO" id="GO:0005975">
    <property type="term" value="P:carbohydrate metabolic process"/>
    <property type="evidence" value="ECO:0007669"/>
    <property type="project" value="InterPro"/>
</dbReference>
<dbReference type="InterPro" id="IPR017853">
    <property type="entry name" value="GH"/>
</dbReference>
<dbReference type="RefSeq" id="WP_073082335.1">
    <property type="nucleotide sequence ID" value="NZ_FRBL01000005.1"/>
</dbReference>
<proteinExistence type="inferred from homology"/>
<sequence>MYNVNVLQKSRHIAVGMLFLAGLQAAAQQPVQTAGNVKNVAISGQQVNITLDNAHAVVTVYSPSMVRVRMDKGPLPADFSYAVVGQPQQSGARISQNNKEINITTDSLQVKISKAPFAISFLTPAGEVINQDEPGLTTSWINNQVTTYKHMQEGERFIGLGEKTGNLDRKGEAYTNWNSDVFAYRVDRDPIYATIPFYIGIHHRLNYGIFFDNSFQSDFNFGASNNRFSSFGARGGEMNYFFIYHTRMADIVSEYTALTGRMPLPPRWSLGYQQNRYSYYPDTEVMRIAQTLREKKVPADGITLDIHYMDAYKLFTWNKERFPDPQGLAKKLRDQGLHLTVIVDPGIKVENGYHAYESGKQADIFVKYSDGGYYTGQVWPGWCHFPDFTSVKGRDWWKGQLKSYIRTGVEGIWNDMNEIATWGQKMPDNVLFNFEGKPVTHLQAHNVYSLAMAKASYEGAREEMKNRPFLLTRAAYAGSQRYTAIWTGDNRSEDDHMLLGVRLLNSLGLSGFGFAGMDIGGFSGNPSVALYTRWMQIGAFIPYYRNHTQVNTKSAEPWAFGEEVLEISRNYINLRYRLLPYIYSKIYEAASTGVPVMRTLALDNTFEPRVYDTRYQNQYLFGDAFMIAPFESTASFGKVFMPAGNWYRLYNDEPVAGNQESIIELNNKSLPVYVKGSSIFPMQSLVQSTSEKPTDTLSLHIYKGSDANTFVYYEDDGESFDYEKGGFYKRSITYQPSAAKLTLDVPSGSMASQFRYIKLMLHGFDKKQELRVNGSAQPVEQVSFSFLSPISRFDPQGSFVPADSCPVQQLTIANSNQLINVDL</sequence>
<feature type="domain" description="DUF5110" evidence="8">
    <location>
        <begin position="696"/>
        <end position="763"/>
    </location>
</feature>
<dbReference type="SUPFAM" id="SSF51011">
    <property type="entry name" value="Glycosyl hydrolase domain"/>
    <property type="match status" value="1"/>
</dbReference>
<dbReference type="GO" id="GO:0030246">
    <property type="term" value="F:carbohydrate binding"/>
    <property type="evidence" value="ECO:0007669"/>
    <property type="project" value="InterPro"/>
</dbReference>
<evidence type="ECO:0000259" key="6">
    <source>
        <dbReference type="Pfam" id="PF01055"/>
    </source>
</evidence>
<dbReference type="Pfam" id="PF17137">
    <property type="entry name" value="DUF5110"/>
    <property type="match status" value="1"/>
</dbReference>
<dbReference type="CDD" id="cd14752">
    <property type="entry name" value="GH31_N"/>
    <property type="match status" value="1"/>
</dbReference>
<dbReference type="InterPro" id="IPR011013">
    <property type="entry name" value="Gal_mutarotase_sf_dom"/>
</dbReference>
<dbReference type="InterPro" id="IPR013780">
    <property type="entry name" value="Glyco_hydro_b"/>
</dbReference>
<dbReference type="Pfam" id="PF13802">
    <property type="entry name" value="Gal_mutarotas_2"/>
    <property type="match status" value="1"/>
</dbReference>
<feature type="domain" description="Glycosyl hydrolase family 31 C-terminal" evidence="9">
    <location>
        <begin position="593"/>
        <end position="679"/>
    </location>
</feature>
<dbReference type="SUPFAM" id="SSF74650">
    <property type="entry name" value="Galactose mutarotase-like"/>
    <property type="match status" value="1"/>
</dbReference>
<evidence type="ECO:0000313" key="10">
    <source>
        <dbReference type="EMBL" id="SHL88969.1"/>
    </source>
</evidence>
<dbReference type="EMBL" id="FRBL01000005">
    <property type="protein sequence ID" value="SHL88969.1"/>
    <property type="molecule type" value="Genomic_DNA"/>
</dbReference>
<dbReference type="PANTHER" id="PTHR22762:SF166">
    <property type="entry name" value="ALPHA-GLUCOSIDASE"/>
    <property type="match status" value="1"/>
</dbReference>
<dbReference type="Pfam" id="PF01055">
    <property type="entry name" value="Glyco_hydro_31_2nd"/>
    <property type="match status" value="1"/>
</dbReference>
<keyword evidence="2 4" id="KW-0378">Hydrolase</keyword>
<evidence type="ECO:0000256" key="1">
    <source>
        <dbReference type="ARBA" id="ARBA00007806"/>
    </source>
</evidence>
<dbReference type="Pfam" id="PF21365">
    <property type="entry name" value="Glyco_hydro_31_3rd"/>
    <property type="match status" value="1"/>
</dbReference>
<evidence type="ECO:0000259" key="8">
    <source>
        <dbReference type="Pfam" id="PF17137"/>
    </source>
</evidence>
<name>A0A1M7EC91_9BACT</name>
<evidence type="ECO:0000256" key="4">
    <source>
        <dbReference type="RuleBase" id="RU361185"/>
    </source>
</evidence>
<gene>
    <name evidence="10" type="ORF">SAMN05444266_105367</name>
</gene>
<comment type="similarity">
    <text evidence="1 4">Belongs to the glycosyl hydrolase 31 family.</text>
</comment>
<evidence type="ECO:0000259" key="9">
    <source>
        <dbReference type="Pfam" id="PF21365"/>
    </source>
</evidence>
<protein>
    <submittedName>
        <fullName evidence="10">Alpha-glucosidase</fullName>
    </submittedName>
</protein>
<dbReference type="InterPro" id="IPR030458">
    <property type="entry name" value="Glyco_hydro_31_AS"/>
</dbReference>
<dbReference type="PROSITE" id="PS00129">
    <property type="entry name" value="GLYCOSYL_HYDROL_F31_1"/>
    <property type="match status" value="1"/>
</dbReference>
<reference evidence="10 11" key="1">
    <citation type="submission" date="2016-11" db="EMBL/GenBank/DDBJ databases">
        <authorList>
            <person name="Jaros S."/>
            <person name="Januszkiewicz K."/>
            <person name="Wedrychowicz H."/>
        </authorList>
    </citation>
    <scope>NUCLEOTIDE SEQUENCE [LARGE SCALE GENOMIC DNA]</scope>
    <source>
        <strain evidence="10 11">DSM 27406</strain>
    </source>
</reference>
<evidence type="ECO:0000259" key="7">
    <source>
        <dbReference type="Pfam" id="PF13802"/>
    </source>
</evidence>
<dbReference type="InterPro" id="IPR048395">
    <property type="entry name" value="Glyco_hydro_31_C"/>
</dbReference>
<dbReference type="Gene3D" id="3.20.20.80">
    <property type="entry name" value="Glycosidases"/>
    <property type="match status" value="1"/>
</dbReference>
<evidence type="ECO:0000256" key="3">
    <source>
        <dbReference type="ARBA" id="ARBA00023295"/>
    </source>
</evidence>
<dbReference type="SUPFAM" id="SSF51445">
    <property type="entry name" value="(Trans)glycosidases"/>
    <property type="match status" value="1"/>
</dbReference>
<evidence type="ECO:0000256" key="5">
    <source>
        <dbReference type="SAM" id="SignalP"/>
    </source>
</evidence>
<dbReference type="InterPro" id="IPR025887">
    <property type="entry name" value="Glyco_hydro_31_N_dom"/>
</dbReference>
<accession>A0A1M7EC91</accession>
<dbReference type="AlphaFoldDB" id="A0A1M7EC91"/>
<dbReference type="Gene3D" id="2.60.40.1180">
    <property type="entry name" value="Golgi alpha-mannosidase II"/>
    <property type="match status" value="2"/>
</dbReference>
<organism evidence="10 11">
    <name type="scientific">Chitinophaga jiangningensis</name>
    <dbReference type="NCBI Taxonomy" id="1419482"/>
    <lineage>
        <taxon>Bacteria</taxon>
        <taxon>Pseudomonadati</taxon>
        <taxon>Bacteroidota</taxon>
        <taxon>Chitinophagia</taxon>
        <taxon>Chitinophagales</taxon>
        <taxon>Chitinophagaceae</taxon>
        <taxon>Chitinophaga</taxon>
    </lineage>
</organism>
<dbReference type="CDD" id="cd06604">
    <property type="entry name" value="GH31_glucosidase_II_MalA"/>
    <property type="match status" value="1"/>
</dbReference>